<evidence type="ECO:0000313" key="1">
    <source>
        <dbReference type="EMBL" id="DAF62406.1"/>
    </source>
</evidence>
<sequence length="101" mass="11740">MEKGYVLFNSVYVAEYDKTIKGKVIVFEDDGSFFELKCYKTKEEAINRIDKFFEVEGGHKEVPEDEVREIDIGYGDKVVYTKNGKVSNVIYTFYVVEIDLD</sequence>
<dbReference type="EMBL" id="BK032823">
    <property type="protein sequence ID" value="DAF62406.1"/>
    <property type="molecule type" value="Genomic_DNA"/>
</dbReference>
<reference evidence="1" key="1">
    <citation type="journal article" date="2021" name="Proc. Natl. Acad. Sci. U.S.A.">
        <title>A Catalog of Tens of Thousands of Viruses from Human Metagenomes Reveals Hidden Associations with Chronic Diseases.</title>
        <authorList>
            <person name="Tisza M.J."/>
            <person name="Buck C.B."/>
        </authorList>
    </citation>
    <scope>NUCLEOTIDE SEQUENCE</scope>
    <source>
        <strain evidence="1">CtIty1</strain>
    </source>
</reference>
<accession>A0A8S5TGK3</accession>
<proteinExistence type="predicted"/>
<protein>
    <submittedName>
        <fullName evidence="1">Uncharacterized protein</fullName>
    </submittedName>
</protein>
<organism evidence="1">
    <name type="scientific">Myoviridae sp. ctIty1</name>
    <dbReference type="NCBI Taxonomy" id="2827673"/>
    <lineage>
        <taxon>Viruses</taxon>
        <taxon>Duplodnaviria</taxon>
        <taxon>Heunggongvirae</taxon>
        <taxon>Uroviricota</taxon>
        <taxon>Caudoviricetes</taxon>
    </lineage>
</organism>
<name>A0A8S5TGK3_9CAUD</name>